<feature type="region of interest" description="Disordered" evidence="7">
    <location>
        <begin position="1"/>
        <end position="177"/>
    </location>
</feature>
<feature type="compositionally biased region" description="Acidic residues" evidence="7">
    <location>
        <begin position="135"/>
        <end position="150"/>
    </location>
</feature>
<reference evidence="8 9" key="1">
    <citation type="journal article" date="2024" name="Front Chem Biol">
        <title>Unveiling the potential of Daldinia eschscholtzii MFLUCC 19-0629 through bioactivity and bioinformatics studies for enhanced sustainable agriculture production.</title>
        <authorList>
            <person name="Brooks S."/>
            <person name="Weaver J.A."/>
            <person name="Klomchit A."/>
            <person name="Alharthi S.A."/>
            <person name="Onlamun T."/>
            <person name="Nurani R."/>
            <person name="Vong T.K."/>
            <person name="Alberti F."/>
            <person name="Greco C."/>
        </authorList>
    </citation>
    <scope>NUCLEOTIDE SEQUENCE [LARGE SCALE GENOMIC DNA]</scope>
    <source>
        <strain evidence="8">MFLUCC 19-0629</strain>
    </source>
</reference>
<dbReference type="GO" id="GO:0005737">
    <property type="term" value="C:cytoplasm"/>
    <property type="evidence" value="ECO:0007669"/>
    <property type="project" value="UniProtKB-SubCell"/>
</dbReference>
<dbReference type="InterPro" id="IPR053278">
    <property type="entry name" value="Pre-60S_factor_ECM1"/>
</dbReference>
<gene>
    <name evidence="8" type="ORF">Daesc_006733</name>
</gene>
<evidence type="ECO:0000256" key="4">
    <source>
        <dbReference type="ARBA" id="ARBA00022490"/>
    </source>
</evidence>
<feature type="compositionally biased region" description="Basic residues" evidence="7">
    <location>
        <begin position="61"/>
        <end position="78"/>
    </location>
</feature>
<name>A0AAX6MHR3_9PEZI</name>
<dbReference type="EMBL" id="JBANMG010000006">
    <property type="protein sequence ID" value="KAK6952200.1"/>
    <property type="molecule type" value="Genomic_DNA"/>
</dbReference>
<evidence type="ECO:0000313" key="9">
    <source>
        <dbReference type="Proteomes" id="UP001369815"/>
    </source>
</evidence>
<dbReference type="GO" id="GO:0000055">
    <property type="term" value="P:ribosomal large subunit export from nucleus"/>
    <property type="evidence" value="ECO:0007669"/>
    <property type="project" value="TreeGrafter"/>
</dbReference>
<accession>A0AAX6MHR3</accession>
<feature type="compositionally biased region" description="Basic residues" evidence="7">
    <location>
        <begin position="1"/>
        <end position="11"/>
    </location>
</feature>
<evidence type="ECO:0000256" key="1">
    <source>
        <dbReference type="ARBA" id="ARBA00004123"/>
    </source>
</evidence>
<feature type="compositionally biased region" description="Polar residues" evidence="7">
    <location>
        <begin position="115"/>
        <end position="125"/>
    </location>
</feature>
<comment type="subcellular location">
    <subcellularLocation>
        <location evidence="2">Cytoplasm</location>
    </subcellularLocation>
    <subcellularLocation>
        <location evidence="1">Nucleus</location>
    </subcellularLocation>
</comment>
<evidence type="ECO:0000256" key="2">
    <source>
        <dbReference type="ARBA" id="ARBA00004496"/>
    </source>
</evidence>
<dbReference type="PANTHER" id="PTHR28280:SF1">
    <property type="entry name" value="SHUTTLING PRE-60S FACTOR ECM1"/>
    <property type="match status" value="1"/>
</dbReference>
<dbReference type="GO" id="GO:0030687">
    <property type="term" value="C:preribosome, large subunit precursor"/>
    <property type="evidence" value="ECO:0007669"/>
    <property type="project" value="TreeGrafter"/>
</dbReference>
<keyword evidence="6" id="KW-0539">Nucleus</keyword>
<dbReference type="AlphaFoldDB" id="A0AAX6MHR3"/>
<evidence type="ECO:0008006" key="10">
    <source>
        <dbReference type="Google" id="ProtNLM"/>
    </source>
</evidence>
<evidence type="ECO:0000256" key="3">
    <source>
        <dbReference type="ARBA" id="ARBA00022448"/>
    </source>
</evidence>
<evidence type="ECO:0000256" key="6">
    <source>
        <dbReference type="ARBA" id="ARBA00023242"/>
    </source>
</evidence>
<evidence type="ECO:0000256" key="7">
    <source>
        <dbReference type="SAM" id="MobiDB-lite"/>
    </source>
</evidence>
<keyword evidence="3" id="KW-0813">Transport</keyword>
<organism evidence="8 9">
    <name type="scientific">Daldinia eschscholtzii</name>
    <dbReference type="NCBI Taxonomy" id="292717"/>
    <lineage>
        <taxon>Eukaryota</taxon>
        <taxon>Fungi</taxon>
        <taxon>Dikarya</taxon>
        <taxon>Ascomycota</taxon>
        <taxon>Pezizomycotina</taxon>
        <taxon>Sordariomycetes</taxon>
        <taxon>Xylariomycetidae</taxon>
        <taxon>Xylariales</taxon>
        <taxon>Hypoxylaceae</taxon>
        <taxon>Daldinia</taxon>
    </lineage>
</organism>
<dbReference type="Pfam" id="PF09135">
    <property type="entry name" value="Alb1"/>
    <property type="match status" value="1"/>
</dbReference>
<dbReference type="InterPro" id="IPR022784">
    <property type="entry name" value="Ribosome_bgen_Alb1"/>
</dbReference>
<evidence type="ECO:0000256" key="5">
    <source>
        <dbReference type="ARBA" id="ARBA00022517"/>
    </source>
</evidence>
<keyword evidence="9" id="KW-1185">Reference proteome</keyword>
<comment type="caution">
    <text evidence="8">The sequence shown here is derived from an EMBL/GenBank/DDBJ whole genome shotgun (WGS) entry which is preliminary data.</text>
</comment>
<evidence type="ECO:0000313" key="8">
    <source>
        <dbReference type="EMBL" id="KAK6952200.1"/>
    </source>
</evidence>
<keyword evidence="4" id="KW-0963">Cytoplasm</keyword>
<keyword evidence="5" id="KW-0690">Ribosome biogenesis</keyword>
<protein>
    <recommendedName>
        <fullName evidence="10">Alb1-domain-containing protein</fullName>
    </recommendedName>
</protein>
<proteinExistence type="predicted"/>
<sequence length="177" mass="19747">MAKGGITKKQKAPSIHSRAARRATSPSIDTDKSLKNVQPPAESVDYRPSVLAIHQGAGVSKKTKKGRNMSSKARRRHEKGQDRAANIMERTEKKIAKSKGQARTIQSRRKAWDDINNQIPANKSEPQGEVGNREDEVDDVSEFDDEMDDAQLDKVQDSTMSTDKVPLHEVEDEDEIL</sequence>
<dbReference type="PANTHER" id="PTHR28280">
    <property type="entry name" value="SHUTTLING PRE-60S FACTOR ECM1"/>
    <property type="match status" value="1"/>
</dbReference>
<dbReference type="GO" id="GO:0005730">
    <property type="term" value="C:nucleolus"/>
    <property type="evidence" value="ECO:0007669"/>
    <property type="project" value="TreeGrafter"/>
</dbReference>
<dbReference type="Proteomes" id="UP001369815">
    <property type="component" value="Unassembled WGS sequence"/>
</dbReference>